<gene>
    <name evidence="1" type="ORF">DWX92_12075</name>
</gene>
<evidence type="ECO:0000313" key="1">
    <source>
        <dbReference type="EMBL" id="RGS43425.1"/>
    </source>
</evidence>
<comment type="caution">
    <text evidence="1">The sequence shown here is derived from an EMBL/GenBank/DDBJ whole genome shotgun (WGS) entry which is preliminary data.</text>
</comment>
<dbReference type="AlphaFoldDB" id="A0A412ITH8"/>
<dbReference type="EMBL" id="QRVM01000102">
    <property type="protein sequence ID" value="RGS43425.1"/>
    <property type="molecule type" value="Genomic_DNA"/>
</dbReference>
<sequence>MYISVDESQMGVSFLDCFRFCMNDIAYDIILNKPDLDTYEYEIWKRTNREMSLVAIVSLSLDEFKEYYYGDERTTNYRIINKVIVPAIEKMR</sequence>
<accession>A0A412ITH8</accession>
<organism evidence="1 2">
    <name type="scientific">Holdemanella biformis</name>
    <dbReference type="NCBI Taxonomy" id="1735"/>
    <lineage>
        <taxon>Bacteria</taxon>
        <taxon>Bacillati</taxon>
        <taxon>Bacillota</taxon>
        <taxon>Erysipelotrichia</taxon>
        <taxon>Erysipelotrichales</taxon>
        <taxon>Erysipelotrichaceae</taxon>
        <taxon>Holdemanella</taxon>
    </lineage>
</organism>
<dbReference type="RefSeq" id="WP_118320762.1">
    <property type="nucleotide sequence ID" value="NZ_JAQCRR010000005.1"/>
</dbReference>
<name>A0A412ITH8_9FIRM</name>
<proteinExistence type="predicted"/>
<dbReference type="Proteomes" id="UP000285274">
    <property type="component" value="Unassembled WGS sequence"/>
</dbReference>
<evidence type="ECO:0000313" key="2">
    <source>
        <dbReference type="Proteomes" id="UP000285274"/>
    </source>
</evidence>
<protein>
    <submittedName>
        <fullName evidence="1">Uncharacterized protein</fullName>
    </submittedName>
</protein>
<reference evidence="1 2" key="1">
    <citation type="submission" date="2018-08" db="EMBL/GenBank/DDBJ databases">
        <title>A genome reference for cultivated species of the human gut microbiota.</title>
        <authorList>
            <person name="Zou Y."/>
            <person name="Xue W."/>
            <person name="Luo G."/>
        </authorList>
    </citation>
    <scope>NUCLEOTIDE SEQUENCE [LARGE SCALE GENOMIC DNA]</scope>
    <source>
        <strain evidence="1 2">AF22-10AC</strain>
    </source>
</reference>